<organism evidence="1 2">
    <name type="scientific">Polarella glacialis</name>
    <name type="common">Dinoflagellate</name>
    <dbReference type="NCBI Taxonomy" id="89957"/>
    <lineage>
        <taxon>Eukaryota</taxon>
        <taxon>Sar</taxon>
        <taxon>Alveolata</taxon>
        <taxon>Dinophyceae</taxon>
        <taxon>Suessiales</taxon>
        <taxon>Suessiaceae</taxon>
        <taxon>Polarella</taxon>
    </lineage>
</organism>
<gene>
    <name evidence="1" type="ORF">PGLA2088_LOCUS45708</name>
</gene>
<protein>
    <submittedName>
        <fullName evidence="1">Uncharacterized protein</fullName>
    </submittedName>
</protein>
<name>A0A813LR47_POLGL</name>
<accession>A0A813LR47</accession>
<evidence type="ECO:0000313" key="1">
    <source>
        <dbReference type="EMBL" id="CAE8730343.1"/>
    </source>
</evidence>
<sequence>MVRTVKAAVIATVIFPTEHPIITVAKACGTKFAQECKARAGMKSVVPPHITLFIHLLKTISQDKKASEALVMACRKLLEAPDTVSKVVSVCKISKTFDRVEHA</sequence>
<proteinExistence type="predicted"/>
<dbReference type="Proteomes" id="UP000626109">
    <property type="component" value="Unassembled WGS sequence"/>
</dbReference>
<reference evidence="1" key="1">
    <citation type="submission" date="2021-02" db="EMBL/GenBank/DDBJ databases">
        <authorList>
            <person name="Dougan E. K."/>
            <person name="Rhodes N."/>
            <person name="Thang M."/>
            <person name="Chan C."/>
        </authorList>
    </citation>
    <scope>NUCLEOTIDE SEQUENCE</scope>
</reference>
<dbReference type="AlphaFoldDB" id="A0A813LR47"/>
<dbReference type="EMBL" id="CAJNNW010035831">
    <property type="protein sequence ID" value="CAE8730343.1"/>
    <property type="molecule type" value="Genomic_DNA"/>
</dbReference>
<comment type="caution">
    <text evidence="1">The sequence shown here is derived from an EMBL/GenBank/DDBJ whole genome shotgun (WGS) entry which is preliminary data.</text>
</comment>
<evidence type="ECO:0000313" key="2">
    <source>
        <dbReference type="Proteomes" id="UP000626109"/>
    </source>
</evidence>